<dbReference type="EMBL" id="MW390546">
    <property type="protein sequence ID" value="QQZ47916.1"/>
    <property type="molecule type" value="Genomic_DNA"/>
</dbReference>
<evidence type="ECO:0000313" key="1">
    <source>
        <dbReference type="EMBL" id="QQZ47916.1"/>
    </source>
</evidence>
<organism evidence="1">
    <name type="scientific">Escherichia coli</name>
    <dbReference type="NCBI Taxonomy" id="562"/>
    <lineage>
        <taxon>Bacteria</taxon>
        <taxon>Pseudomonadati</taxon>
        <taxon>Pseudomonadota</taxon>
        <taxon>Gammaproteobacteria</taxon>
        <taxon>Enterobacterales</taxon>
        <taxon>Enterobacteriaceae</taxon>
        <taxon>Escherichia</taxon>
    </lineage>
</organism>
<proteinExistence type="predicted"/>
<dbReference type="AlphaFoldDB" id="A0A7U1HS19"/>
<sequence length="39" mass="4680">MTPEESENRYRSYCKTWLILIEHCSVQSTKKKKDVCECL</sequence>
<protein>
    <submittedName>
        <fullName evidence="1">Uncharacterized protein</fullName>
    </submittedName>
</protein>
<geneLocation type="plasmid" evidence="1">
    <name>pESBL3310-IncF</name>
</geneLocation>
<keyword evidence="1" id="KW-0614">Plasmid</keyword>
<accession>A0A7U1HS19</accession>
<name>A0A7U1HS19_ECOLX</name>
<reference evidence="1" key="1">
    <citation type="journal article" date="2021" name="Sci. Rep.">
        <title>Antibiotic resistance plasmid composition and architecture in Escherichia coli isolates from meat.</title>
        <authorList>
            <person name="Darphorn T.S."/>
            <person name="Bel K."/>
            <person name="Koenders-van Sint Anneland B.B."/>
            <person name="Brul S."/>
            <person name="Ter Kuile B.H."/>
        </authorList>
    </citation>
    <scope>NUCLEOTIDE SEQUENCE</scope>
    <source>
        <strain evidence="1">ESBL3310</strain>
    </source>
</reference>